<dbReference type="InterPro" id="IPR025943">
    <property type="entry name" value="Sigma_54_int_dom_ATP-bd_2"/>
</dbReference>
<dbReference type="InterPro" id="IPR025662">
    <property type="entry name" value="Sigma_54_int_dom_ATP-bd_1"/>
</dbReference>
<dbReference type="Pfam" id="PF25601">
    <property type="entry name" value="AAA_lid_14"/>
    <property type="match status" value="1"/>
</dbReference>
<dbReference type="PANTHER" id="PTHR32071">
    <property type="entry name" value="TRANSCRIPTIONAL REGULATORY PROTEIN"/>
    <property type="match status" value="1"/>
</dbReference>
<dbReference type="InterPro" id="IPR009057">
    <property type="entry name" value="Homeodomain-like_sf"/>
</dbReference>
<dbReference type="InterPro" id="IPR002078">
    <property type="entry name" value="Sigma_54_int"/>
</dbReference>
<gene>
    <name evidence="7" type="ORF">CZ787_00085</name>
</gene>
<dbReference type="Gene3D" id="1.10.8.60">
    <property type="match status" value="1"/>
</dbReference>
<evidence type="ECO:0000256" key="1">
    <source>
        <dbReference type="ARBA" id="ARBA00022741"/>
    </source>
</evidence>
<dbReference type="PROSITE" id="PS50045">
    <property type="entry name" value="SIGMA54_INTERACT_4"/>
    <property type="match status" value="1"/>
</dbReference>
<evidence type="ECO:0000256" key="2">
    <source>
        <dbReference type="ARBA" id="ARBA00022840"/>
    </source>
</evidence>
<dbReference type="PROSITE" id="PS00688">
    <property type="entry name" value="SIGMA54_INTERACT_3"/>
    <property type="match status" value="1"/>
</dbReference>
<name>A0A1R4HMN8_9GAMM</name>
<dbReference type="FunFam" id="3.40.50.300:FF:000006">
    <property type="entry name" value="DNA-binding transcriptional regulator NtrC"/>
    <property type="match status" value="1"/>
</dbReference>
<dbReference type="Gene3D" id="1.10.10.60">
    <property type="entry name" value="Homeodomain-like"/>
    <property type="match status" value="1"/>
</dbReference>
<dbReference type="EMBL" id="FUKM01000001">
    <property type="protein sequence ID" value="SJN08808.1"/>
    <property type="molecule type" value="Genomic_DNA"/>
</dbReference>
<keyword evidence="5" id="KW-0804">Transcription</keyword>
<comment type="caution">
    <text evidence="7">The sequence shown here is derived from an EMBL/GenBank/DDBJ whole genome shotgun (WGS) entry which is preliminary data.</text>
</comment>
<dbReference type="Gene3D" id="3.40.50.300">
    <property type="entry name" value="P-loop containing nucleotide triphosphate hydrolases"/>
    <property type="match status" value="1"/>
</dbReference>
<keyword evidence="1" id="KW-0547">Nucleotide-binding</keyword>
<dbReference type="InterPro" id="IPR002197">
    <property type="entry name" value="HTH_Fis"/>
</dbReference>
<keyword evidence="3" id="KW-0805">Transcription regulation</keyword>
<evidence type="ECO:0000256" key="5">
    <source>
        <dbReference type="ARBA" id="ARBA00023163"/>
    </source>
</evidence>
<dbReference type="CDD" id="cd00009">
    <property type="entry name" value="AAA"/>
    <property type="match status" value="1"/>
</dbReference>
<dbReference type="Proteomes" id="UP000196331">
    <property type="component" value="Unassembled WGS sequence"/>
</dbReference>
<evidence type="ECO:0000256" key="3">
    <source>
        <dbReference type="ARBA" id="ARBA00023015"/>
    </source>
</evidence>
<dbReference type="GO" id="GO:0005524">
    <property type="term" value="F:ATP binding"/>
    <property type="evidence" value="ECO:0007669"/>
    <property type="project" value="UniProtKB-KW"/>
</dbReference>
<keyword evidence="4" id="KW-0238">DNA-binding</keyword>
<evidence type="ECO:0000256" key="4">
    <source>
        <dbReference type="ARBA" id="ARBA00023125"/>
    </source>
</evidence>
<sequence>MTEPVAPTTAGSALSAELSAMPLALTLVESLSAAALRQRSATLLQRHLGLALAECLYIDGSGRWLGRDVGEDQFDCGDFHHPYAHVIRSGKPLLLSVADARIRLDHPGFQSQVASLGSSLHLHIRPLRGGESGREWLGVIVLAGTQARLKVLAEDPGMAAFEGLLCRLWTRLSREQGERHRSQSLQDSLAKLNDGARRQALADRLAEDLLGHSSAMQALRRHIVRAAETNLAVLLQGETGTGKDRVARAMHQLSARAEGPFMAINCAAIPETLLESELFGHGKGAFSGAEHAREGLISQADGGTLFLDEIGDMPLALQAKLLRVLESGRYRPLGENEERCADLRVVAATHQPLREQIKEQRFRADLYYRLGQFPITLPPLSERRDDIAQLAQSFITDFCAREGRDEMGITPAALRLLYRREYPGNVRELKNVIDYACAMTPHDADIDTYLLPGEQGGFLTGSGLEETPPPGEDAALALPNDIVDLRQAMRDIESIIIRQRLSRFGGNRAQTAQSLGLPKRTLAHKCQLLELDIK</sequence>
<dbReference type="GO" id="GO:0006355">
    <property type="term" value="P:regulation of DNA-templated transcription"/>
    <property type="evidence" value="ECO:0007669"/>
    <property type="project" value="InterPro"/>
</dbReference>
<dbReference type="Pfam" id="PF00158">
    <property type="entry name" value="Sigma54_activat"/>
    <property type="match status" value="1"/>
</dbReference>
<dbReference type="AlphaFoldDB" id="A0A1R4HMN8"/>
<dbReference type="SMART" id="SM00382">
    <property type="entry name" value="AAA"/>
    <property type="match status" value="1"/>
</dbReference>
<evidence type="ECO:0000259" key="6">
    <source>
        <dbReference type="PROSITE" id="PS50045"/>
    </source>
</evidence>
<keyword evidence="2" id="KW-0067">ATP-binding</keyword>
<dbReference type="SUPFAM" id="SSF52540">
    <property type="entry name" value="P-loop containing nucleoside triphosphate hydrolases"/>
    <property type="match status" value="1"/>
</dbReference>
<dbReference type="PANTHER" id="PTHR32071:SF117">
    <property type="entry name" value="PTS-DEPENDENT DIHYDROXYACETONE KINASE OPERON REGULATORY PROTEIN-RELATED"/>
    <property type="match status" value="1"/>
</dbReference>
<dbReference type="InterPro" id="IPR003593">
    <property type="entry name" value="AAA+_ATPase"/>
</dbReference>
<dbReference type="InterPro" id="IPR027417">
    <property type="entry name" value="P-loop_NTPase"/>
</dbReference>
<organism evidence="7 8">
    <name type="scientific">Halomonas citrativorans</name>
    <dbReference type="NCBI Taxonomy" id="2742612"/>
    <lineage>
        <taxon>Bacteria</taxon>
        <taxon>Pseudomonadati</taxon>
        <taxon>Pseudomonadota</taxon>
        <taxon>Gammaproteobacteria</taxon>
        <taxon>Oceanospirillales</taxon>
        <taxon>Halomonadaceae</taxon>
        <taxon>Halomonas</taxon>
    </lineage>
</organism>
<feature type="domain" description="Sigma-54 factor interaction" evidence="6">
    <location>
        <begin position="209"/>
        <end position="438"/>
    </location>
</feature>
<evidence type="ECO:0000313" key="8">
    <source>
        <dbReference type="Proteomes" id="UP000196331"/>
    </source>
</evidence>
<reference evidence="7 8" key="1">
    <citation type="submission" date="2017-02" db="EMBL/GenBank/DDBJ databases">
        <authorList>
            <person name="Dridi B."/>
        </authorList>
    </citation>
    <scope>NUCLEOTIDE SEQUENCE [LARGE SCALE GENOMIC DNA]</scope>
    <source>
        <strain evidence="7 8">JB380</strain>
    </source>
</reference>
<dbReference type="PROSITE" id="PS00675">
    <property type="entry name" value="SIGMA54_INTERACT_1"/>
    <property type="match status" value="1"/>
</dbReference>
<dbReference type="RefSeq" id="WP_087105300.1">
    <property type="nucleotide sequence ID" value="NZ_FUKM01000001.1"/>
</dbReference>
<protein>
    <submittedName>
        <fullName evidence="7">Response regulator of zinc sigma-54-dependent two-component system</fullName>
    </submittedName>
</protein>
<dbReference type="Pfam" id="PF02954">
    <property type="entry name" value="HTH_8"/>
    <property type="match status" value="1"/>
</dbReference>
<evidence type="ECO:0000313" key="7">
    <source>
        <dbReference type="EMBL" id="SJN08808.1"/>
    </source>
</evidence>
<dbReference type="OrthoDB" id="9804019at2"/>
<accession>A0A1R4HMN8</accession>
<dbReference type="PRINTS" id="PR01590">
    <property type="entry name" value="HTHFIS"/>
</dbReference>
<proteinExistence type="predicted"/>
<dbReference type="GO" id="GO:0043565">
    <property type="term" value="F:sequence-specific DNA binding"/>
    <property type="evidence" value="ECO:0007669"/>
    <property type="project" value="InterPro"/>
</dbReference>
<dbReference type="InterPro" id="IPR058031">
    <property type="entry name" value="AAA_lid_NorR"/>
</dbReference>
<dbReference type="PROSITE" id="PS00676">
    <property type="entry name" value="SIGMA54_INTERACT_2"/>
    <property type="match status" value="1"/>
</dbReference>
<dbReference type="SUPFAM" id="SSF46689">
    <property type="entry name" value="Homeodomain-like"/>
    <property type="match status" value="1"/>
</dbReference>
<dbReference type="InterPro" id="IPR025944">
    <property type="entry name" value="Sigma_54_int_dom_CS"/>
</dbReference>